<keyword evidence="4 7" id="KW-1133">Transmembrane helix</keyword>
<feature type="transmembrane region" description="Helical" evidence="7">
    <location>
        <begin position="194"/>
        <end position="220"/>
    </location>
</feature>
<feature type="transmembrane region" description="Helical" evidence="7">
    <location>
        <begin position="122"/>
        <end position="144"/>
    </location>
</feature>
<feature type="transmembrane region" description="Helical" evidence="7">
    <location>
        <begin position="150"/>
        <end position="173"/>
    </location>
</feature>
<reference evidence="9" key="1">
    <citation type="journal article" date="2011" name="Genome Res.">
        <title>Phylogeny-wide analysis of social amoeba genomes highlights ancient origins for complex intercellular communication.</title>
        <authorList>
            <person name="Heidel A.J."/>
            <person name="Lawal H.M."/>
            <person name="Felder M."/>
            <person name="Schilde C."/>
            <person name="Helps N.R."/>
            <person name="Tunggal B."/>
            <person name="Rivero F."/>
            <person name="John U."/>
            <person name="Schleicher M."/>
            <person name="Eichinger L."/>
            <person name="Platzer M."/>
            <person name="Noegel A.A."/>
            <person name="Schaap P."/>
            <person name="Gloeckner G."/>
        </authorList>
    </citation>
    <scope>NUCLEOTIDE SEQUENCE [LARGE SCALE GENOMIC DNA]</scope>
    <source>
        <strain evidence="9">SH3</strain>
    </source>
</reference>
<proteinExistence type="inferred from homology"/>
<evidence type="ECO:0000256" key="6">
    <source>
        <dbReference type="SAM" id="MobiDB-lite"/>
    </source>
</evidence>
<keyword evidence="3 7" id="KW-0812">Transmembrane</keyword>
<dbReference type="GO" id="GO:0016020">
    <property type="term" value="C:membrane"/>
    <property type="evidence" value="ECO:0007669"/>
    <property type="project" value="UniProtKB-SubCell"/>
</dbReference>
<feature type="region of interest" description="Disordered" evidence="6">
    <location>
        <begin position="37"/>
        <end position="59"/>
    </location>
</feature>
<keyword evidence="5 7" id="KW-0472">Membrane</keyword>
<dbReference type="GeneID" id="14869569"/>
<evidence type="ECO:0000313" key="8">
    <source>
        <dbReference type="EMBL" id="EGG17718.1"/>
    </source>
</evidence>
<dbReference type="EMBL" id="GL883021">
    <property type="protein sequence ID" value="EGG17718.1"/>
    <property type="molecule type" value="Genomic_DNA"/>
</dbReference>
<evidence type="ECO:0000313" key="9">
    <source>
        <dbReference type="Proteomes" id="UP000007797"/>
    </source>
</evidence>
<evidence type="ECO:0000256" key="7">
    <source>
        <dbReference type="SAM" id="Phobius"/>
    </source>
</evidence>
<dbReference type="PANTHER" id="PTHR21346">
    <property type="entry name" value="FUN14 DOMAIN CONTAINING"/>
    <property type="match status" value="1"/>
</dbReference>
<keyword evidence="9" id="KW-1185">Reference proteome</keyword>
<evidence type="ECO:0000256" key="1">
    <source>
        <dbReference type="ARBA" id="ARBA00004370"/>
    </source>
</evidence>
<dbReference type="STRING" id="1054147.F4Q3W2"/>
<dbReference type="RefSeq" id="XP_004356202.1">
    <property type="nucleotide sequence ID" value="XM_004356149.1"/>
</dbReference>
<dbReference type="InterPro" id="IPR007014">
    <property type="entry name" value="FUN14"/>
</dbReference>
<dbReference type="AlphaFoldDB" id="F4Q3W2"/>
<sequence>MKAFRFISSSSPTLLKCSGINFKPIQTTTASTLLESSSYQNNNNNNNHNHSNNGSNQKRFFNFNSSSNSSKLIFTTTALSSLLVGGGSILCEEERKHHHHNLTRSKEELELMAAQESKRNNTITNLAGVTSLGTFVGYAAGYATKRLGKIVLFVVGFLFIFTQTLSYYGYLTVDWGRVTKDVSPKFSKEKRKQYLRSFINLLTQNLPFKLGFGGGFYLGLMSKMH</sequence>
<name>F4Q3W2_CACFS</name>
<dbReference type="OrthoDB" id="163794at2759"/>
<evidence type="ECO:0000256" key="5">
    <source>
        <dbReference type="ARBA" id="ARBA00023136"/>
    </source>
</evidence>
<dbReference type="Pfam" id="PF04930">
    <property type="entry name" value="FUN14"/>
    <property type="match status" value="1"/>
</dbReference>
<dbReference type="Proteomes" id="UP000007797">
    <property type="component" value="Unassembled WGS sequence"/>
</dbReference>
<dbReference type="KEGG" id="dfa:DFA_08716"/>
<evidence type="ECO:0000256" key="4">
    <source>
        <dbReference type="ARBA" id="ARBA00022989"/>
    </source>
</evidence>
<accession>F4Q3W2</accession>
<comment type="subcellular location">
    <subcellularLocation>
        <location evidence="1">Membrane</location>
    </subcellularLocation>
</comment>
<dbReference type="PANTHER" id="PTHR21346:SF10">
    <property type="entry name" value="TRANSMEMBRANE PROTEIN"/>
    <property type="match status" value="1"/>
</dbReference>
<organism evidence="8 9">
    <name type="scientific">Cavenderia fasciculata</name>
    <name type="common">Slime mold</name>
    <name type="synonym">Dictyostelium fasciculatum</name>
    <dbReference type="NCBI Taxonomy" id="261658"/>
    <lineage>
        <taxon>Eukaryota</taxon>
        <taxon>Amoebozoa</taxon>
        <taxon>Evosea</taxon>
        <taxon>Eumycetozoa</taxon>
        <taxon>Dictyostelia</taxon>
        <taxon>Acytosteliales</taxon>
        <taxon>Cavenderiaceae</taxon>
        <taxon>Cavenderia</taxon>
    </lineage>
</organism>
<comment type="similarity">
    <text evidence="2">Belongs to the FUN14 family.</text>
</comment>
<gene>
    <name evidence="8" type="ORF">DFA_08716</name>
</gene>
<protein>
    <recommendedName>
        <fullName evidence="10">FUN14 family protein</fullName>
    </recommendedName>
</protein>
<dbReference type="OMA" id="YCAGLAT"/>
<evidence type="ECO:0000256" key="2">
    <source>
        <dbReference type="ARBA" id="ARBA00009160"/>
    </source>
</evidence>
<evidence type="ECO:0008006" key="10">
    <source>
        <dbReference type="Google" id="ProtNLM"/>
    </source>
</evidence>
<evidence type="ECO:0000256" key="3">
    <source>
        <dbReference type="ARBA" id="ARBA00022692"/>
    </source>
</evidence>